<feature type="transmembrane region" description="Helical" evidence="8">
    <location>
        <begin position="266"/>
        <end position="289"/>
    </location>
</feature>
<evidence type="ECO:0000256" key="1">
    <source>
        <dbReference type="ARBA" id="ARBA00004141"/>
    </source>
</evidence>
<evidence type="ECO:0000256" key="6">
    <source>
        <dbReference type="ARBA" id="ARBA00029447"/>
    </source>
</evidence>
<dbReference type="SMART" id="SM00283">
    <property type="entry name" value="MA"/>
    <property type="match status" value="1"/>
</dbReference>
<keyword evidence="3 8" id="KW-1133">Transmembrane helix</keyword>
<dbReference type="Gene3D" id="1.10.287.950">
    <property type="entry name" value="Methyl-accepting chemotaxis protein"/>
    <property type="match status" value="1"/>
</dbReference>
<accession>A0ABM6JQ60</accession>
<dbReference type="InterPro" id="IPR003660">
    <property type="entry name" value="HAMP_dom"/>
</dbReference>
<dbReference type="CDD" id="cd11386">
    <property type="entry name" value="MCP_signal"/>
    <property type="match status" value="1"/>
</dbReference>
<dbReference type="PANTHER" id="PTHR32089">
    <property type="entry name" value="METHYL-ACCEPTING CHEMOTAXIS PROTEIN MCPB"/>
    <property type="match status" value="1"/>
</dbReference>
<dbReference type="Pfam" id="PF00015">
    <property type="entry name" value="MCPsignal"/>
    <property type="match status" value="1"/>
</dbReference>
<organism evidence="11 12">
    <name type="scientific">Shewanella japonica</name>
    <dbReference type="NCBI Taxonomy" id="93973"/>
    <lineage>
        <taxon>Bacteria</taxon>
        <taxon>Pseudomonadati</taxon>
        <taxon>Pseudomonadota</taxon>
        <taxon>Gammaproteobacteria</taxon>
        <taxon>Alteromonadales</taxon>
        <taxon>Shewanellaceae</taxon>
        <taxon>Shewanella</taxon>
    </lineage>
</organism>
<dbReference type="PANTHER" id="PTHR32089:SF119">
    <property type="entry name" value="METHYL-ACCEPTING CHEMOTAXIS PROTEIN CTPL"/>
    <property type="match status" value="1"/>
</dbReference>
<protein>
    <submittedName>
        <fullName evidence="11">Methyl-accepting chemotaxis protein</fullName>
    </submittedName>
</protein>
<dbReference type="SUPFAM" id="SSF58104">
    <property type="entry name" value="Methyl-accepting chemotaxis protein (MCP) signaling domain"/>
    <property type="match status" value="1"/>
</dbReference>
<comment type="similarity">
    <text evidence="6">Belongs to the methyl-accepting chemotaxis (MCP) protein family.</text>
</comment>
<comment type="subcellular location">
    <subcellularLocation>
        <location evidence="1">Membrane</location>
        <topology evidence="1">Multi-pass membrane protein</topology>
    </subcellularLocation>
</comment>
<dbReference type="SMART" id="SM00304">
    <property type="entry name" value="HAMP"/>
    <property type="match status" value="1"/>
</dbReference>
<dbReference type="Pfam" id="PF00672">
    <property type="entry name" value="HAMP"/>
    <property type="match status" value="1"/>
</dbReference>
<dbReference type="PROSITE" id="PS50111">
    <property type="entry name" value="CHEMOTAXIS_TRANSDUC_2"/>
    <property type="match status" value="1"/>
</dbReference>
<keyword evidence="12" id="KW-1185">Reference proteome</keyword>
<evidence type="ECO:0000256" key="2">
    <source>
        <dbReference type="ARBA" id="ARBA00022692"/>
    </source>
</evidence>
<evidence type="ECO:0000256" key="5">
    <source>
        <dbReference type="ARBA" id="ARBA00023224"/>
    </source>
</evidence>
<evidence type="ECO:0000259" key="9">
    <source>
        <dbReference type="PROSITE" id="PS50111"/>
    </source>
</evidence>
<evidence type="ECO:0000256" key="7">
    <source>
        <dbReference type="PROSITE-ProRule" id="PRU00284"/>
    </source>
</evidence>
<proteinExistence type="inferred from homology"/>
<keyword evidence="5 7" id="KW-0807">Transducer</keyword>
<gene>
    <name evidence="11" type="ORF">SJ2017_3280</name>
</gene>
<dbReference type="EMBL" id="CP020472">
    <property type="protein sequence ID" value="ARD23540.1"/>
    <property type="molecule type" value="Genomic_DNA"/>
</dbReference>
<dbReference type="PROSITE" id="PS50885">
    <property type="entry name" value="HAMP"/>
    <property type="match status" value="1"/>
</dbReference>
<dbReference type="InterPro" id="IPR032255">
    <property type="entry name" value="HBM"/>
</dbReference>
<sequence length="621" mass="68940">MLIRTKLILSVVVSLVAFTAMFGLQLYTSEVKSRLASAANHVTEIEREVLNLRVIEKDFFARLDTKYIQDHDDIYNDINNIIAELDQTLIERGLPTQSLSSFNQSLRTYKGLFAELVTLQTEIGLTPKTGLYGDLRQSVHNVETILKQQNQNLLSVTMLQLRRNEKDFMLRRTQSYLDRFDKNISLFKTQLNASTLDYQTKKQITELVNAYQRSFVQLTDKEKEFGLSAYDGDMLILREAIKKTAIDLSTLQQQTHQEISQAENNALILGATIFVLITLILCVFAYLILRSIVVPINDINKVISEVEKNKDLTLRCDETRNDELARIAKHFNAMVLSFQTLIEQVNESVEAMNISCEELTQNAVVASDGVSRQLSETDMVATAITEMGATIEEIASNTEQAALKANETNEHAQQGLVSVEQTIEKIQTLASQLSDSSEVVGELERDSETIGSVLDVIRGIAEQTNLLALNAAIEAARAGEQGRGFAVVADEVRSLAMRTQESTEEISKIITTLQSRTHSIVQLMDTSQQKGTDSVEQAGGAGQLLHSITQDVQTISDMSTQIATAIEEQSMVAAEVNKNVVIIRDIADETANATEENSAATQDVRQRAEALHEAVSLFKVG</sequence>
<evidence type="ECO:0000313" key="11">
    <source>
        <dbReference type="EMBL" id="ARD23540.1"/>
    </source>
</evidence>
<evidence type="ECO:0000259" key="10">
    <source>
        <dbReference type="PROSITE" id="PS50885"/>
    </source>
</evidence>
<evidence type="ECO:0000256" key="3">
    <source>
        <dbReference type="ARBA" id="ARBA00022989"/>
    </source>
</evidence>
<dbReference type="RefSeq" id="WP_080916494.1">
    <property type="nucleotide sequence ID" value="NZ_CP020472.1"/>
</dbReference>
<feature type="domain" description="Methyl-accepting transducer" evidence="9">
    <location>
        <begin position="348"/>
        <end position="584"/>
    </location>
</feature>
<evidence type="ECO:0000256" key="4">
    <source>
        <dbReference type="ARBA" id="ARBA00023136"/>
    </source>
</evidence>
<keyword evidence="2 8" id="KW-0812">Transmembrane</keyword>
<dbReference type="CDD" id="cd06225">
    <property type="entry name" value="HAMP"/>
    <property type="match status" value="1"/>
</dbReference>
<evidence type="ECO:0000313" key="12">
    <source>
        <dbReference type="Proteomes" id="UP000191820"/>
    </source>
</evidence>
<keyword evidence="4 8" id="KW-0472">Membrane</keyword>
<dbReference type="InterPro" id="IPR004089">
    <property type="entry name" value="MCPsignal_dom"/>
</dbReference>
<dbReference type="Proteomes" id="UP000191820">
    <property type="component" value="Chromosome"/>
</dbReference>
<name>A0ABM6JQ60_9GAMM</name>
<evidence type="ECO:0000256" key="8">
    <source>
        <dbReference type="SAM" id="Phobius"/>
    </source>
</evidence>
<feature type="domain" description="HAMP" evidence="10">
    <location>
        <begin position="290"/>
        <end position="343"/>
    </location>
</feature>
<reference evidence="11 12" key="1">
    <citation type="submission" date="2017-03" db="EMBL/GenBank/DDBJ databases">
        <title>Genome sequencing of Shewanella japonica KCTC 22435.</title>
        <authorList>
            <person name="Kim K.M."/>
        </authorList>
    </citation>
    <scope>NUCLEOTIDE SEQUENCE [LARGE SCALE GENOMIC DNA]</scope>
    <source>
        <strain evidence="11 12">KCTC 22435</strain>
    </source>
</reference>
<dbReference type="SMART" id="SM01358">
    <property type="entry name" value="HBM"/>
    <property type="match status" value="1"/>
</dbReference>